<feature type="domain" description="FAD/NAD(P)-binding" evidence="5">
    <location>
        <begin position="5"/>
        <end position="287"/>
    </location>
</feature>
<evidence type="ECO:0000313" key="6">
    <source>
        <dbReference type="EMBL" id="MFD1738368.1"/>
    </source>
</evidence>
<dbReference type="EMBL" id="JBHUEM010000045">
    <property type="protein sequence ID" value="MFD1738368.1"/>
    <property type="molecule type" value="Genomic_DNA"/>
</dbReference>
<sequence length="307" mass="33787">MLQTECIIIGGGIAGLQAAIQLGRYKHEIVVIDKGEGRSTLCRCYHNVLGWPDGIDGNQLRQLGKIHAEKYDVQFVKDEIITAKKTNDGFSLQGKESNEYTCKYLLIATGIQDNIPLSLPNLKECLGISIYLCPDCDGYEVMNKRVVVVGAGDVGANMALTLTYWTDQLVYINHGNKEMSQNKLNELLQKKIDVIHENVTSVITSSPSTFSGVQLASGAEIKGERGFLSFGGNVVNTELLKQLGVERLENHHIAPHSRSKETNIENVWVAGDIVAHSEQLTIAMGEGSQAAIWIHKKILQQRDKSIS</sequence>
<evidence type="ECO:0000256" key="4">
    <source>
        <dbReference type="ARBA" id="ARBA00023002"/>
    </source>
</evidence>
<comment type="cofactor">
    <cofactor evidence="1">
        <name>FAD</name>
        <dbReference type="ChEBI" id="CHEBI:57692"/>
    </cofactor>
</comment>
<proteinExistence type="predicted"/>
<evidence type="ECO:0000259" key="5">
    <source>
        <dbReference type="Pfam" id="PF07992"/>
    </source>
</evidence>
<evidence type="ECO:0000313" key="7">
    <source>
        <dbReference type="Proteomes" id="UP001597214"/>
    </source>
</evidence>
<comment type="caution">
    <text evidence="6">The sequence shown here is derived from an EMBL/GenBank/DDBJ whole genome shotgun (WGS) entry which is preliminary data.</text>
</comment>
<comment type="subunit">
    <text evidence="2">Homodimer.</text>
</comment>
<accession>A0ABW4LUP4</accession>
<keyword evidence="3" id="KW-0285">Flavoprotein</keyword>
<dbReference type="Proteomes" id="UP001597214">
    <property type="component" value="Unassembled WGS sequence"/>
</dbReference>
<dbReference type="PANTHER" id="PTHR48105">
    <property type="entry name" value="THIOREDOXIN REDUCTASE 1-RELATED-RELATED"/>
    <property type="match status" value="1"/>
</dbReference>
<dbReference type="Pfam" id="PF07992">
    <property type="entry name" value="Pyr_redox_2"/>
    <property type="match status" value="1"/>
</dbReference>
<organism evidence="6 7">
    <name type="scientific">Bacillus salitolerans</name>
    <dbReference type="NCBI Taxonomy" id="1437434"/>
    <lineage>
        <taxon>Bacteria</taxon>
        <taxon>Bacillati</taxon>
        <taxon>Bacillota</taxon>
        <taxon>Bacilli</taxon>
        <taxon>Bacillales</taxon>
        <taxon>Bacillaceae</taxon>
        <taxon>Bacillus</taxon>
    </lineage>
</organism>
<dbReference type="InterPro" id="IPR023753">
    <property type="entry name" value="FAD/NAD-binding_dom"/>
</dbReference>
<evidence type="ECO:0000256" key="3">
    <source>
        <dbReference type="ARBA" id="ARBA00022630"/>
    </source>
</evidence>
<keyword evidence="7" id="KW-1185">Reference proteome</keyword>
<dbReference type="InterPro" id="IPR036188">
    <property type="entry name" value="FAD/NAD-bd_sf"/>
</dbReference>
<dbReference type="PRINTS" id="PR00469">
    <property type="entry name" value="PNDRDTASEII"/>
</dbReference>
<name>A0ABW4LUP4_9BACI</name>
<protein>
    <submittedName>
        <fullName evidence="6">NAD(P)/FAD-dependent oxidoreductase</fullName>
    </submittedName>
</protein>
<dbReference type="SUPFAM" id="SSF51905">
    <property type="entry name" value="FAD/NAD(P)-binding domain"/>
    <property type="match status" value="1"/>
</dbReference>
<evidence type="ECO:0000256" key="2">
    <source>
        <dbReference type="ARBA" id="ARBA00011738"/>
    </source>
</evidence>
<evidence type="ECO:0000256" key="1">
    <source>
        <dbReference type="ARBA" id="ARBA00001974"/>
    </source>
</evidence>
<gene>
    <name evidence="6" type="ORF">ACFSCX_17735</name>
</gene>
<dbReference type="InterPro" id="IPR050097">
    <property type="entry name" value="Ferredoxin-NADP_redctase_2"/>
</dbReference>
<keyword evidence="4" id="KW-0560">Oxidoreductase</keyword>
<dbReference type="Gene3D" id="3.50.50.60">
    <property type="entry name" value="FAD/NAD(P)-binding domain"/>
    <property type="match status" value="2"/>
</dbReference>
<dbReference type="RefSeq" id="WP_377929579.1">
    <property type="nucleotide sequence ID" value="NZ_JBHUEM010000045.1"/>
</dbReference>
<dbReference type="PRINTS" id="PR00368">
    <property type="entry name" value="FADPNR"/>
</dbReference>
<reference evidence="7" key="1">
    <citation type="journal article" date="2019" name="Int. J. Syst. Evol. Microbiol.">
        <title>The Global Catalogue of Microorganisms (GCM) 10K type strain sequencing project: providing services to taxonomists for standard genome sequencing and annotation.</title>
        <authorList>
            <consortium name="The Broad Institute Genomics Platform"/>
            <consortium name="The Broad Institute Genome Sequencing Center for Infectious Disease"/>
            <person name="Wu L."/>
            <person name="Ma J."/>
        </authorList>
    </citation>
    <scope>NUCLEOTIDE SEQUENCE [LARGE SCALE GENOMIC DNA]</scope>
    <source>
        <strain evidence="7">CCUG 49339</strain>
    </source>
</reference>